<evidence type="ECO:0000313" key="2">
    <source>
        <dbReference type="Proteomes" id="UP000076825"/>
    </source>
</evidence>
<sequence length="207" mass="23517">MTDLRSHADSVLLQLSKMKRWDESSKVILEKANLLRTERNGLCGSLFFVGIHHARAITLLIQHRRYTSSLALLRPLIEAFFRAGWIKYCSTEAQLELLLNGQDLPGTTARRSRQLAKIKPHYGRIDAQITRIFGNTLHELTHGGSEQIFNQSDGITITDAHDLSNVYLALKTVSLIWYFCIAELLDSSIPKDLLIELQAARTRDFDI</sequence>
<organism evidence="1 2">
    <name type="scientific">Bordetella trematum</name>
    <dbReference type="NCBI Taxonomy" id="123899"/>
    <lineage>
        <taxon>Bacteria</taxon>
        <taxon>Pseudomonadati</taxon>
        <taxon>Pseudomonadota</taxon>
        <taxon>Betaproteobacteria</taxon>
        <taxon>Burkholderiales</taxon>
        <taxon>Alcaligenaceae</taxon>
        <taxon>Bordetella</taxon>
    </lineage>
</organism>
<proteinExistence type="predicted"/>
<dbReference type="Pfam" id="PF22491">
    <property type="entry name" value="DUF6988"/>
    <property type="match status" value="1"/>
</dbReference>
<dbReference type="EMBL" id="LT546645">
    <property type="protein sequence ID" value="SAI72259.1"/>
    <property type="molecule type" value="Genomic_DNA"/>
</dbReference>
<name>A0A157SP51_9BORD</name>
<keyword evidence="2" id="KW-1185">Reference proteome</keyword>
<dbReference type="Proteomes" id="UP000076825">
    <property type="component" value="Chromosome 1"/>
</dbReference>
<dbReference type="InterPro" id="IPR054257">
    <property type="entry name" value="DUF6988"/>
</dbReference>
<dbReference type="KEGG" id="btrm:SAMEA390648703119"/>
<dbReference type="PATRIC" id="fig|123899.6.peg.3113"/>
<dbReference type="AlphaFoldDB" id="A0A157SP51"/>
<accession>A0A157SP51</accession>
<reference evidence="1 2" key="1">
    <citation type="submission" date="2016-04" db="EMBL/GenBank/DDBJ databases">
        <authorList>
            <consortium name="Pathogen Informatics"/>
        </authorList>
    </citation>
    <scope>NUCLEOTIDE SEQUENCE [LARGE SCALE GENOMIC DNA]</scope>
    <source>
        <strain evidence="1 2">H044680328</strain>
    </source>
</reference>
<gene>
    <name evidence="1" type="ORF">SAMEA3906487_03119</name>
</gene>
<protein>
    <submittedName>
        <fullName evidence="1">Uncharacterized protein</fullName>
    </submittedName>
</protein>
<evidence type="ECO:0000313" key="1">
    <source>
        <dbReference type="EMBL" id="SAI72259.1"/>
    </source>
</evidence>